<dbReference type="SUPFAM" id="SSF46548">
    <property type="entry name" value="alpha-helical ferredoxin"/>
    <property type="match status" value="1"/>
</dbReference>
<dbReference type="RefSeq" id="WP_198684748.1">
    <property type="nucleotide sequence ID" value="NZ_JAEIJD010000001.1"/>
</dbReference>
<evidence type="ECO:0000256" key="1">
    <source>
        <dbReference type="ARBA" id="ARBA00022485"/>
    </source>
</evidence>
<dbReference type="PROSITE" id="PS00198">
    <property type="entry name" value="4FE4S_FER_1"/>
    <property type="match status" value="2"/>
</dbReference>
<evidence type="ECO:0000313" key="10">
    <source>
        <dbReference type="Proteomes" id="UP000613255"/>
    </source>
</evidence>
<evidence type="ECO:0000259" key="8">
    <source>
        <dbReference type="PROSITE" id="PS51379"/>
    </source>
</evidence>
<evidence type="ECO:0000256" key="7">
    <source>
        <dbReference type="SAM" id="Phobius"/>
    </source>
</evidence>
<comment type="caution">
    <text evidence="9">The sequence shown here is derived from an EMBL/GenBank/DDBJ whole genome shotgun (WGS) entry which is preliminary data.</text>
</comment>
<keyword evidence="4" id="KW-0408">Iron</keyword>
<feature type="region of interest" description="Disordered" evidence="6">
    <location>
        <begin position="699"/>
        <end position="720"/>
    </location>
</feature>
<dbReference type="GO" id="GO:0016491">
    <property type="term" value="F:oxidoreductase activity"/>
    <property type="evidence" value="ECO:0007669"/>
    <property type="project" value="UniProtKB-KW"/>
</dbReference>
<name>A0A934LZ90_9RHOB</name>
<dbReference type="InterPro" id="IPR017900">
    <property type="entry name" value="4Fe4S_Fe_S_CS"/>
</dbReference>
<dbReference type="PANTHER" id="PTHR43255">
    <property type="entry name" value="IRON-SULFUR-BINDING OXIDOREDUCTASE FADF-RELATED-RELATED"/>
    <property type="match status" value="1"/>
</dbReference>
<feature type="transmembrane region" description="Helical" evidence="7">
    <location>
        <begin position="20"/>
        <end position="43"/>
    </location>
</feature>
<dbReference type="InterPro" id="IPR009051">
    <property type="entry name" value="Helical_ferredxn"/>
</dbReference>
<feature type="transmembrane region" description="Helical" evidence="7">
    <location>
        <begin position="247"/>
        <end position="264"/>
    </location>
</feature>
<keyword evidence="7" id="KW-1133">Transmembrane helix</keyword>
<organism evidence="9 10">
    <name type="scientific">Pontibaca salina</name>
    <dbReference type="NCBI Taxonomy" id="2795731"/>
    <lineage>
        <taxon>Bacteria</taxon>
        <taxon>Pseudomonadati</taxon>
        <taxon>Pseudomonadota</taxon>
        <taxon>Alphaproteobacteria</taxon>
        <taxon>Rhodobacterales</taxon>
        <taxon>Roseobacteraceae</taxon>
        <taxon>Pontibaca</taxon>
    </lineage>
</organism>
<keyword evidence="5" id="KW-0411">Iron-sulfur</keyword>
<dbReference type="SUPFAM" id="SSF103501">
    <property type="entry name" value="Respiratory nitrate reductase 1 gamma chain"/>
    <property type="match status" value="1"/>
</dbReference>
<feature type="transmembrane region" description="Helical" evidence="7">
    <location>
        <begin position="88"/>
        <end position="108"/>
    </location>
</feature>
<feature type="transmembrane region" description="Helical" evidence="7">
    <location>
        <begin position="218"/>
        <end position="235"/>
    </location>
</feature>
<dbReference type="PANTHER" id="PTHR43255:SF1">
    <property type="entry name" value="IRON-SULFUR-BINDING OXIDOREDUCTASE FADF-RELATED"/>
    <property type="match status" value="1"/>
</dbReference>
<accession>A0A934LZ90</accession>
<gene>
    <name evidence="9" type="ORF">JAO82_02535</name>
</gene>
<dbReference type="Gene3D" id="1.10.1060.10">
    <property type="entry name" value="Alpha-helical ferredoxin"/>
    <property type="match status" value="1"/>
</dbReference>
<feature type="transmembrane region" description="Helical" evidence="7">
    <location>
        <begin position="184"/>
        <end position="206"/>
    </location>
</feature>
<dbReference type="GO" id="GO:0005886">
    <property type="term" value="C:plasma membrane"/>
    <property type="evidence" value="ECO:0007669"/>
    <property type="project" value="TreeGrafter"/>
</dbReference>
<reference evidence="9" key="1">
    <citation type="submission" date="2020-12" db="EMBL/GenBank/DDBJ databases">
        <title>Pontibaca salina gen. nov., sp. nov., isolated from marine sediment.</title>
        <authorList>
            <person name="Bo J."/>
            <person name="Wang S."/>
            <person name="Song X."/>
            <person name="Du Z."/>
        </authorList>
    </citation>
    <scope>NUCLEOTIDE SEQUENCE</scope>
    <source>
        <strain evidence="9">S1109L</strain>
    </source>
</reference>
<dbReference type="InterPro" id="IPR017896">
    <property type="entry name" value="4Fe4S_Fe-S-bd"/>
</dbReference>
<dbReference type="GO" id="GO:0046872">
    <property type="term" value="F:metal ion binding"/>
    <property type="evidence" value="ECO:0007669"/>
    <property type="project" value="UniProtKB-KW"/>
</dbReference>
<keyword evidence="2" id="KW-0479">Metal-binding</keyword>
<keyword evidence="7" id="KW-0472">Membrane</keyword>
<evidence type="ECO:0000256" key="3">
    <source>
        <dbReference type="ARBA" id="ARBA00023002"/>
    </source>
</evidence>
<evidence type="ECO:0000256" key="4">
    <source>
        <dbReference type="ARBA" id="ARBA00023004"/>
    </source>
</evidence>
<feature type="domain" description="4Fe-4S ferredoxin-type" evidence="8">
    <location>
        <begin position="308"/>
        <end position="337"/>
    </location>
</feature>
<keyword evidence="1" id="KW-0004">4Fe-4S</keyword>
<evidence type="ECO:0000256" key="6">
    <source>
        <dbReference type="SAM" id="MobiDB-lite"/>
    </source>
</evidence>
<evidence type="ECO:0000313" key="9">
    <source>
        <dbReference type="EMBL" id="MBI6628750.1"/>
    </source>
</evidence>
<evidence type="ECO:0000256" key="2">
    <source>
        <dbReference type="ARBA" id="ARBA00022723"/>
    </source>
</evidence>
<keyword evidence="10" id="KW-1185">Reference proteome</keyword>
<dbReference type="AlphaFoldDB" id="A0A934LZ90"/>
<sequence length="720" mass="80971">MFSSDYDPENVTRILFQDFPTWMLVVFYIIAIIAIGVFLYGVWAQIRKYRRGVRSGAWSPFWPRFHEMVATVLSHRTIKRRSKMTGKMHAWIFYGFVLLFIGTSIITLDHDITGPLGISFWYGWFYLAFGLVMDLAGVVLIGGLLYMMYRRKWLALPKLDYTRPDRAPGDPDFDRSDYRREDWAFLWTLIIIAITGFLLEAARVVWLQNDPMVWDVRWHAPVGTVISYVMMGLGLSPEGGGDLRMGLWWFHGILALTFIALIPYTKVQHIFTAMGSLMARDPDGKRRMPSADVDAEHIGVNHLGDFSDKYLLHFDACTKCGKCHEACPANAGGYPLSPRDLVLSLRELSKDTFSGATMPAEPVQVIGDGPNMIRPETLWSCRTCAACIEICPVGIEHLPMIVEMRRALVEEGEFDPMLQPTLQSLQKSGNSMSESKRKRPRWARQLDFKVKDARKEPVDVLWYVGDYASLDPRSQKVTVAFARILHAAGIDFGILYEDEQTAGNDVRRVGEEGLFQALAEANIELLDSCDFKTIVTTDPHTYNTVKNEYPEFGGNYIIEHASSMLERLIREGKVAMPVDLDYRVTFHDPCHLGRINGDVEPPRQVLGQLDVDLIEMPRNRDNSFCCGAGGGRIWLPDPPEMKKPAELRATEASAIEGLDVLVVNCPKCLNMMEDGVKGTGNEDNFRVMELIELVAEAMGPIDQPDPDDGGASKPEPVGAA</sequence>
<dbReference type="Gene3D" id="1.20.950.20">
    <property type="entry name" value="Transmembrane di-heme cytochromes, Chain C"/>
    <property type="match status" value="1"/>
</dbReference>
<dbReference type="InterPro" id="IPR004017">
    <property type="entry name" value="Cys_rich_dom"/>
</dbReference>
<keyword evidence="3" id="KW-0560">Oxidoreductase</keyword>
<dbReference type="PROSITE" id="PS51379">
    <property type="entry name" value="4FE4S_FER_2"/>
    <property type="match status" value="1"/>
</dbReference>
<keyword evidence="7" id="KW-0812">Transmembrane</keyword>
<dbReference type="InterPro" id="IPR036197">
    <property type="entry name" value="NarG-like_sf"/>
</dbReference>
<dbReference type="Pfam" id="PF02754">
    <property type="entry name" value="CCG"/>
    <property type="match status" value="2"/>
</dbReference>
<protein>
    <submittedName>
        <fullName evidence="9">4Fe-4S dicluster domain-containing protein</fullName>
    </submittedName>
</protein>
<dbReference type="Proteomes" id="UP000613255">
    <property type="component" value="Unassembled WGS sequence"/>
</dbReference>
<feature type="transmembrane region" description="Helical" evidence="7">
    <location>
        <begin position="120"/>
        <end position="149"/>
    </location>
</feature>
<proteinExistence type="predicted"/>
<dbReference type="Pfam" id="PF13187">
    <property type="entry name" value="Fer4_9"/>
    <property type="match status" value="1"/>
</dbReference>
<dbReference type="GO" id="GO:0051539">
    <property type="term" value="F:4 iron, 4 sulfur cluster binding"/>
    <property type="evidence" value="ECO:0007669"/>
    <property type="project" value="UniProtKB-KW"/>
</dbReference>
<dbReference type="InterPro" id="IPR051460">
    <property type="entry name" value="HdrC_iron-sulfur_subunit"/>
</dbReference>
<evidence type="ECO:0000256" key="5">
    <source>
        <dbReference type="ARBA" id="ARBA00023014"/>
    </source>
</evidence>
<dbReference type="EMBL" id="JAEIJD010000001">
    <property type="protein sequence ID" value="MBI6628750.1"/>
    <property type="molecule type" value="Genomic_DNA"/>
</dbReference>